<dbReference type="Gene3D" id="3.40.640.10">
    <property type="entry name" value="Type I PLP-dependent aspartate aminotransferase-like (Major domain)"/>
    <property type="match status" value="1"/>
</dbReference>
<protein>
    <submittedName>
        <fullName evidence="3">Aminotransferase class V-fold PLP-dependent enzyme</fullName>
    </submittedName>
</protein>
<dbReference type="PANTHER" id="PTHR43092:SF6">
    <property type="entry name" value="BLR1280 PROTEIN"/>
    <property type="match status" value="1"/>
</dbReference>
<dbReference type="InterPro" id="IPR015424">
    <property type="entry name" value="PyrdxlP-dep_Trfase"/>
</dbReference>
<keyword evidence="3" id="KW-0032">Aminotransferase</keyword>
<reference evidence="3" key="1">
    <citation type="submission" date="2023-06" db="EMBL/GenBank/DDBJ databases">
        <title>Phylogenetic Diversity of Rhizobium strains.</title>
        <authorList>
            <person name="Moura F.T."/>
            <person name="Helene L.C.F."/>
            <person name="Hungria M."/>
        </authorList>
    </citation>
    <scope>NUCLEOTIDE SEQUENCE</scope>
    <source>
        <strain evidence="3">CCGE524</strain>
    </source>
</reference>
<evidence type="ECO:0000256" key="1">
    <source>
        <dbReference type="ARBA" id="ARBA00022898"/>
    </source>
</evidence>
<gene>
    <name evidence="3" type="ORF">PY650_30665</name>
</gene>
<comment type="caution">
    <text evidence="3">The sequence shown here is derived from an EMBL/GenBank/DDBJ whole genome shotgun (WGS) entry which is preliminary data.</text>
</comment>
<keyword evidence="4" id="KW-1185">Reference proteome</keyword>
<evidence type="ECO:0000259" key="2">
    <source>
        <dbReference type="Pfam" id="PF00266"/>
    </source>
</evidence>
<dbReference type="Pfam" id="PF00266">
    <property type="entry name" value="Aminotran_5"/>
    <property type="match status" value="1"/>
</dbReference>
<dbReference type="Gene3D" id="3.90.1150.10">
    <property type="entry name" value="Aspartate Aminotransferase, domain 1"/>
    <property type="match status" value="1"/>
</dbReference>
<evidence type="ECO:0000313" key="4">
    <source>
        <dbReference type="Proteomes" id="UP001172630"/>
    </source>
</evidence>
<organism evidence="3 4">
    <name type="scientific">Rhizobium calliandrae</name>
    <dbReference type="NCBI Taxonomy" id="1312182"/>
    <lineage>
        <taxon>Bacteria</taxon>
        <taxon>Pseudomonadati</taxon>
        <taxon>Pseudomonadota</taxon>
        <taxon>Alphaproteobacteria</taxon>
        <taxon>Hyphomicrobiales</taxon>
        <taxon>Rhizobiaceae</taxon>
        <taxon>Rhizobium/Agrobacterium group</taxon>
        <taxon>Rhizobium</taxon>
    </lineage>
</organism>
<feature type="domain" description="Aminotransferase class V" evidence="2">
    <location>
        <begin position="33"/>
        <end position="357"/>
    </location>
</feature>
<evidence type="ECO:0000313" key="3">
    <source>
        <dbReference type="EMBL" id="MDL2409905.1"/>
    </source>
</evidence>
<accession>A0ABT7KMP9</accession>
<dbReference type="GO" id="GO:0008483">
    <property type="term" value="F:transaminase activity"/>
    <property type="evidence" value="ECO:0007669"/>
    <property type="project" value="UniProtKB-KW"/>
</dbReference>
<dbReference type="SUPFAM" id="SSF53383">
    <property type="entry name" value="PLP-dependent transferases"/>
    <property type="match status" value="1"/>
</dbReference>
<name>A0ABT7KMP9_9HYPH</name>
<proteinExistence type="predicted"/>
<dbReference type="RefSeq" id="WP_285883588.1">
    <property type="nucleotide sequence ID" value="NZ_JARFYN010000063.1"/>
</dbReference>
<dbReference type="InterPro" id="IPR015422">
    <property type="entry name" value="PyrdxlP-dep_Trfase_small"/>
</dbReference>
<dbReference type="EMBL" id="JARFYN010000063">
    <property type="protein sequence ID" value="MDL2409905.1"/>
    <property type="molecule type" value="Genomic_DNA"/>
</dbReference>
<sequence>MRVMADQVNSSAGEDAWKSVRDQYPAQEPLLNLNNAAVSPPPLAVEKAMIDAYRFISRNPDYNMWSKLDTALPAIKHDLAELIDCWPDEIALNRNSSEGLSTAIFGIPLDKGDQVIASDWDYPSVRAGWLQRAQRDGIEVVNCAFNLLDGDDGIVEAYVKAMTPRTRVLQLTHMYHWNGGVLPIERLCGIARERNIITIVDGAQTFAQMPISFRKLDCDFFITSLHKWLGAPVGNGMLIVNRRRIDETWPLLAPFDQPAVGVDKFDHWNLGTYNSAIQSGIAPAVQLHKEIGGSRIHARLRELTRYWIEHARSIPGFRLHTPIDTDELGAIGLFSIDGLDMRRLEIHLREKYRVHVKYRKVKDIEGLRVSPHVYMMKSDLDIFVSALRDALATSAVPFAL</sequence>
<dbReference type="InterPro" id="IPR015421">
    <property type="entry name" value="PyrdxlP-dep_Trfase_major"/>
</dbReference>
<dbReference type="PANTHER" id="PTHR43092">
    <property type="entry name" value="L-CYSTEINE DESULFHYDRASE"/>
    <property type="match status" value="1"/>
</dbReference>
<keyword evidence="3" id="KW-0808">Transferase</keyword>
<dbReference type="Proteomes" id="UP001172630">
    <property type="component" value="Unassembled WGS sequence"/>
</dbReference>
<dbReference type="InterPro" id="IPR000192">
    <property type="entry name" value="Aminotrans_V_dom"/>
</dbReference>
<keyword evidence="1" id="KW-0663">Pyridoxal phosphate</keyword>